<dbReference type="PANTHER" id="PTHR21227">
    <property type="entry name" value="TRNA-SPLICING ENDONUCLEASE SUBUNIT SEN2"/>
    <property type="match status" value="1"/>
</dbReference>
<evidence type="ECO:0000313" key="7">
    <source>
        <dbReference type="EMBL" id="KAJ8931091.1"/>
    </source>
</evidence>
<evidence type="ECO:0000313" key="8">
    <source>
        <dbReference type="Proteomes" id="UP001162156"/>
    </source>
</evidence>
<dbReference type="CDD" id="cd22363">
    <property type="entry name" value="tRNA-intron_lyase_C"/>
    <property type="match status" value="1"/>
</dbReference>
<dbReference type="NCBIfam" id="TIGR00324">
    <property type="entry name" value="endA"/>
    <property type="match status" value="1"/>
</dbReference>
<evidence type="ECO:0000256" key="4">
    <source>
        <dbReference type="PIRNR" id="PIRNR011789"/>
    </source>
</evidence>
<feature type="active site" evidence="5">
    <location>
        <position position="215"/>
    </location>
</feature>
<evidence type="ECO:0000256" key="1">
    <source>
        <dbReference type="ARBA" id="ARBA00008078"/>
    </source>
</evidence>
<dbReference type="Pfam" id="PF01974">
    <property type="entry name" value="tRNA_int_endo"/>
    <property type="match status" value="1"/>
</dbReference>
<dbReference type="GO" id="GO:0000213">
    <property type="term" value="F:tRNA-intron lyase activity"/>
    <property type="evidence" value="ECO:0007669"/>
    <property type="project" value="UniProtKB-UniRule"/>
</dbReference>
<dbReference type="InterPro" id="IPR006676">
    <property type="entry name" value="tRNA_splic"/>
</dbReference>
<dbReference type="PANTHER" id="PTHR21227:SF0">
    <property type="entry name" value="TRNA-SPLICING ENDONUCLEASE SUBUNIT SEN2"/>
    <property type="match status" value="1"/>
</dbReference>
<evidence type="ECO:0000256" key="2">
    <source>
        <dbReference type="ARBA" id="ARBA00022694"/>
    </source>
</evidence>
<dbReference type="InterPro" id="IPR006677">
    <property type="entry name" value="tRNA_intron_Endonuc_cat-like"/>
</dbReference>
<keyword evidence="8" id="KW-1185">Reference proteome</keyword>
<comment type="similarity">
    <text evidence="1 4">Belongs to the tRNA-intron endonuclease family.</text>
</comment>
<accession>A0AAV8WZP2</accession>
<sequence>MELNPPRPKKYCRLPPNLQVPVILKRDDTLVKFKGNFNGFSVVIENEEDMKNVISMGYFGKANFSRSYPQFSQNKTEIIRDRQYERRKDWAKSCPGTKHAKKVIVVPDSDEETEDYFTNLKPEYQIDASSLKETVWLSLEESFFLTNAINCLDIYQEKKLLSPGESWKLFAETDSHFMQSYIPYYYYRMKNWVVKPGIKFGGDFLLYKQGPPFYHASYVVIIDSVDANLKRIESLSKRSMDNVSLTSLNRLCETAGKELLICQIVWPQNSQIDYNNFSNFIIKEILMRRWISTQERNTEDV</sequence>
<keyword evidence="2 4" id="KW-0819">tRNA processing</keyword>
<dbReference type="GO" id="GO:0005737">
    <property type="term" value="C:cytoplasm"/>
    <property type="evidence" value="ECO:0007669"/>
    <property type="project" value="TreeGrafter"/>
</dbReference>
<organism evidence="7 8">
    <name type="scientific">Rhamnusium bicolor</name>
    <dbReference type="NCBI Taxonomy" id="1586634"/>
    <lineage>
        <taxon>Eukaryota</taxon>
        <taxon>Metazoa</taxon>
        <taxon>Ecdysozoa</taxon>
        <taxon>Arthropoda</taxon>
        <taxon>Hexapoda</taxon>
        <taxon>Insecta</taxon>
        <taxon>Pterygota</taxon>
        <taxon>Neoptera</taxon>
        <taxon>Endopterygota</taxon>
        <taxon>Coleoptera</taxon>
        <taxon>Polyphaga</taxon>
        <taxon>Cucujiformia</taxon>
        <taxon>Chrysomeloidea</taxon>
        <taxon>Cerambycidae</taxon>
        <taxon>Lepturinae</taxon>
        <taxon>Rhagiini</taxon>
        <taxon>Rhamnusium</taxon>
    </lineage>
</organism>
<dbReference type="GO" id="GO:0000214">
    <property type="term" value="C:tRNA-intron endonuclease complex"/>
    <property type="evidence" value="ECO:0007669"/>
    <property type="project" value="UniProtKB-UniRule"/>
</dbReference>
<feature type="active site" evidence="5">
    <location>
        <position position="257"/>
    </location>
</feature>
<feature type="active site" evidence="5">
    <location>
        <position position="207"/>
    </location>
</feature>
<dbReference type="EC" id="4.6.1.16" evidence="4"/>
<dbReference type="PIRSF" id="PIRSF011789">
    <property type="entry name" value="tRNA_splic_SEN2"/>
    <property type="match status" value="1"/>
</dbReference>
<dbReference type="InterPro" id="IPR011856">
    <property type="entry name" value="tRNA_endonuc-like_dom_sf"/>
</dbReference>
<dbReference type="AlphaFoldDB" id="A0AAV8WZP2"/>
<keyword evidence="3 4" id="KW-0456">Lyase</keyword>
<dbReference type="GO" id="GO:0003676">
    <property type="term" value="F:nucleic acid binding"/>
    <property type="evidence" value="ECO:0007669"/>
    <property type="project" value="InterPro"/>
</dbReference>
<dbReference type="GO" id="GO:0000379">
    <property type="term" value="P:tRNA-type intron splice site recognition and cleavage"/>
    <property type="evidence" value="ECO:0007669"/>
    <property type="project" value="TreeGrafter"/>
</dbReference>
<dbReference type="EMBL" id="JANEYF010004471">
    <property type="protein sequence ID" value="KAJ8931091.1"/>
    <property type="molecule type" value="Genomic_DNA"/>
</dbReference>
<proteinExistence type="inferred from homology"/>
<gene>
    <name evidence="7" type="ORF">NQ314_016041</name>
</gene>
<reference evidence="7" key="1">
    <citation type="journal article" date="2023" name="Insect Mol. Biol.">
        <title>Genome sequencing provides insights into the evolution of gene families encoding plant cell wall-degrading enzymes in longhorned beetles.</title>
        <authorList>
            <person name="Shin N.R."/>
            <person name="Okamura Y."/>
            <person name="Kirsch R."/>
            <person name="Pauchet Y."/>
        </authorList>
    </citation>
    <scope>NUCLEOTIDE SEQUENCE</scope>
    <source>
        <strain evidence="7">RBIC_L_NR</strain>
    </source>
</reference>
<dbReference type="Proteomes" id="UP001162156">
    <property type="component" value="Unassembled WGS sequence"/>
</dbReference>
<dbReference type="InterPro" id="IPR016589">
    <property type="entry name" value="tRNA_splic_SEN2"/>
</dbReference>
<dbReference type="InterPro" id="IPR036167">
    <property type="entry name" value="tRNA_intron_Endo_cat-like_sf"/>
</dbReference>
<dbReference type="Gene3D" id="3.40.1350.10">
    <property type="match status" value="1"/>
</dbReference>
<comment type="function">
    <text evidence="4">Constitutes one of the two catalytic subunit of the tRNA-splicing endonuclease complex, a complex responsible for identification and cleavage of the splice sites in pre-tRNA. It cleaves pre-tRNA at the 5'- and 3'-splice sites to release the intron. The products are an intron and two tRNA half-molecules bearing 2',3'-cyclic phosphate and 5'-OH termini. There are no conserved sequences at the splice sites, but the intron is invariably located at the same site in the gene, placing the splice sites an invariant distance from the constant structural features of the tRNA body.</text>
</comment>
<name>A0AAV8WZP2_9CUCU</name>
<dbReference type="SUPFAM" id="SSF53032">
    <property type="entry name" value="tRNA-intron endonuclease catalytic domain-like"/>
    <property type="match status" value="1"/>
</dbReference>
<evidence type="ECO:0000259" key="6">
    <source>
        <dbReference type="Pfam" id="PF01974"/>
    </source>
</evidence>
<protein>
    <recommendedName>
        <fullName evidence="4">tRNA-splicing endonuclease subunit Sen2</fullName>
        <ecNumber evidence="4">4.6.1.16</ecNumber>
    </recommendedName>
</protein>
<comment type="caution">
    <text evidence="7">The sequence shown here is derived from an EMBL/GenBank/DDBJ whole genome shotgun (WGS) entry which is preliminary data.</text>
</comment>
<evidence type="ECO:0000256" key="3">
    <source>
        <dbReference type="ARBA" id="ARBA00023239"/>
    </source>
</evidence>
<feature type="domain" description="tRNA intron endonuclease catalytic" evidence="6">
    <location>
        <begin position="177"/>
        <end position="273"/>
    </location>
</feature>
<evidence type="ECO:0000256" key="5">
    <source>
        <dbReference type="PIRSR" id="PIRSR011789-1"/>
    </source>
</evidence>